<dbReference type="InterPro" id="IPR036188">
    <property type="entry name" value="FAD/NAD-bd_sf"/>
</dbReference>
<evidence type="ECO:0000259" key="2">
    <source>
        <dbReference type="Pfam" id="PF01266"/>
    </source>
</evidence>
<dbReference type="SUPFAM" id="SSF51905">
    <property type="entry name" value="FAD/NAD(P)-binding domain"/>
    <property type="match status" value="1"/>
</dbReference>
<keyword evidence="4" id="KW-1185">Reference proteome</keyword>
<dbReference type="GO" id="GO:0016491">
    <property type="term" value="F:oxidoreductase activity"/>
    <property type="evidence" value="ECO:0007669"/>
    <property type="project" value="UniProtKB-KW"/>
</dbReference>
<comment type="caution">
    <text evidence="3">The sequence shown here is derived from an EMBL/GenBank/DDBJ whole genome shotgun (WGS) entry which is preliminary data.</text>
</comment>
<evidence type="ECO:0000256" key="1">
    <source>
        <dbReference type="ARBA" id="ARBA00023002"/>
    </source>
</evidence>
<dbReference type="AlphaFoldDB" id="A0A917MY50"/>
<gene>
    <name evidence="3" type="primary">dadA</name>
    <name evidence="3" type="ORF">GCM10011379_25280</name>
</gene>
<evidence type="ECO:0000313" key="3">
    <source>
        <dbReference type="EMBL" id="GGH68691.1"/>
    </source>
</evidence>
<reference evidence="3" key="2">
    <citation type="submission" date="2020-09" db="EMBL/GenBank/DDBJ databases">
        <authorList>
            <person name="Sun Q."/>
            <person name="Zhou Y."/>
        </authorList>
    </citation>
    <scope>NUCLEOTIDE SEQUENCE</scope>
    <source>
        <strain evidence="3">CGMCC 1.15290</strain>
    </source>
</reference>
<dbReference type="Pfam" id="PF01266">
    <property type="entry name" value="DAO"/>
    <property type="match status" value="1"/>
</dbReference>
<reference evidence="3" key="1">
    <citation type="journal article" date="2014" name="Int. J. Syst. Evol. Microbiol.">
        <title>Complete genome sequence of Corynebacterium casei LMG S-19264T (=DSM 44701T), isolated from a smear-ripened cheese.</title>
        <authorList>
            <consortium name="US DOE Joint Genome Institute (JGI-PGF)"/>
            <person name="Walter F."/>
            <person name="Albersmeier A."/>
            <person name="Kalinowski J."/>
            <person name="Ruckert C."/>
        </authorList>
    </citation>
    <scope>NUCLEOTIDE SEQUENCE</scope>
    <source>
        <strain evidence="3">CGMCC 1.15290</strain>
    </source>
</reference>
<feature type="domain" description="FAD dependent oxidoreductase" evidence="2">
    <location>
        <begin position="3"/>
        <end position="396"/>
    </location>
</feature>
<name>A0A917MY50_9BACT</name>
<organism evidence="3 4">
    <name type="scientific">Filimonas zeae</name>
    <dbReference type="NCBI Taxonomy" id="1737353"/>
    <lineage>
        <taxon>Bacteria</taxon>
        <taxon>Pseudomonadati</taxon>
        <taxon>Bacteroidota</taxon>
        <taxon>Chitinophagia</taxon>
        <taxon>Chitinophagales</taxon>
        <taxon>Chitinophagaceae</taxon>
        <taxon>Filimonas</taxon>
    </lineage>
</organism>
<proteinExistence type="predicted"/>
<dbReference type="Proteomes" id="UP000627292">
    <property type="component" value="Unassembled WGS sequence"/>
</dbReference>
<keyword evidence="1" id="KW-0560">Oxidoreductase</keyword>
<dbReference type="InterPro" id="IPR006076">
    <property type="entry name" value="FAD-dep_OxRdtase"/>
</dbReference>
<dbReference type="GO" id="GO:0005737">
    <property type="term" value="C:cytoplasm"/>
    <property type="evidence" value="ECO:0007669"/>
    <property type="project" value="TreeGrafter"/>
</dbReference>
<dbReference type="PANTHER" id="PTHR13847:SF289">
    <property type="entry name" value="GLYCINE OXIDASE"/>
    <property type="match status" value="1"/>
</dbReference>
<dbReference type="Gene3D" id="3.30.9.10">
    <property type="entry name" value="D-Amino Acid Oxidase, subunit A, domain 2"/>
    <property type="match status" value="1"/>
</dbReference>
<evidence type="ECO:0000313" key="4">
    <source>
        <dbReference type="Proteomes" id="UP000627292"/>
    </source>
</evidence>
<sequence length="416" mass="45254">MKAIVVGGGIIGLSSAWFLRESGWEVTVIDKGDLLDNCSYGNAGYVCPSHFVPMATPGIVKQGFKWMLNSQSPFYVKPRLNAALIQWGLQFMKSANAQHVEKSAVPLRDIALLSKSLYDSWAATPGFDFAYEKSGLLEMFQTEENAEHAHHTVEQAKQLGLDVTLLNKEEVSSMEPGTELNIRGAIHFKCDAHLYPGKLMHNLLDNLQQQQVQLVKNQEVTGFEKKGDTLSAVRTTTGRYEADLVVIAAGSWSKGLADMLQTTIPMVGGRGYSVTLESSGYQLKHPAILTEGRVAITPMDGNKLRFGGTMEITSLNAPPNLNRVKGILASVKNFLPQFTIPMPDASAVWYGYRPCSADGLPYIGRLKKTPNCIVATGHSMLGLSLGPATGKLVSELANNTSTSMPVDAFNAERFAK</sequence>
<accession>A0A917MY50</accession>
<dbReference type="PANTHER" id="PTHR13847">
    <property type="entry name" value="SARCOSINE DEHYDROGENASE-RELATED"/>
    <property type="match status" value="1"/>
</dbReference>
<dbReference type="EMBL" id="BMIB01000002">
    <property type="protein sequence ID" value="GGH68691.1"/>
    <property type="molecule type" value="Genomic_DNA"/>
</dbReference>
<protein>
    <submittedName>
        <fullName evidence="3">Amino acid dehydrogenase</fullName>
    </submittedName>
</protein>
<dbReference type="Gene3D" id="3.50.50.60">
    <property type="entry name" value="FAD/NAD(P)-binding domain"/>
    <property type="match status" value="2"/>
</dbReference>
<dbReference type="RefSeq" id="WP_188952603.1">
    <property type="nucleotide sequence ID" value="NZ_BMIB01000002.1"/>
</dbReference>
<dbReference type="SUPFAM" id="SSF54373">
    <property type="entry name" value="FAD-linked reductases, C-terminal domain"/>
    <property type="match status" value="1"/>
</dbReference>